<feature type="signal peptide" evidence="2">
    <location>
        <begin position="1"/>
        <end position="23"/>
    </location>
</feature>
<dbReference type="InterPro" id="IPR005135">
    <property type="entry name" value="Endo/exonuclease/phosphatase"/>
</dbReference>
<feature type="domain" description="Endonuclease/exonuclease/phosphatase" evidence="3">
    <location>
        <begin position="54"/>
        <end position="259"/>
    </location>
</feature>
<feature type="compositionally biased region" description="Basic and acidic residues" evidence="1">
    <location>
        <begin position="299"/>
        <end position="309"/>
    </location>
</feature>
<evidence type="ECO:0000313" key="4">
    <source>
        <dbReference type="EMBL" id="AGH94741.1"/>
    </source>
</evidence>
<dbReference type="EMBL" id="CP003537">
    <property type="protein sequence ID" value="AGH94741.1"/>
    <property type="molecule type" value="Genomic_DNA"/>
</dbReference>
<evidence type="ECO:0000313" key="5">
    <source>
        <dbReference type="Proteomes" id="UP000012040"/>
    </source>
</evidence>
<dbReference type="GO" id="GO:0003824">
    <property type="term" value="F:catalytic activity"/>
    <property type="evidence" value="ECO:0007669"/>
    <property type="project" value="InterPro"/>
</dbReference>
<evidence type="ECO:0000256" key="2">
    <source>
        <dbReference type="SAM" id="SignalP"/>
    </source>
</evidence>
<organism evidence="4 5">
    <name type="scientific">Pseudobdellovibrio exovorus JSS</name>
    <dbReference type="NCBI Taxonomy" id="1184267"/>
    <lineage>
        <taxon>Bacteria</taxon>
        <taxon>Pseudomonadati</taxon>
        <taxon>Bdellovibrionota</taxon>
        <taxon>Bdellovibrionia</taxon>
        <taxon>Bdellovibrionales</taxon>
        <taxon>Pseudobdellovibrionaceae</taxon>
        <taxon>Pseudobdellovibrio</taxon>
    </lineage>
</organism>
<feature type="region of interest" description="Disordered" evidence="1">
    <location>
        <begin position="290"/>
        <end position="309"/>
    </location>
</feature>
<dbReference type="Proteomes" id="UP000012040">
    <property type="component" value="Chromosome"/>
</dbReference>
<evidence type="ECO:0000259" key="3">
    <source>
        <dbReference type="Pfam" id="PF03372"/>
    </source>
</evidence>
<proteinExistence type="predicted"/>
<dbReference type="AlphaFoldDB" id="M4V9N7"/>
<name>M4V9N7_9BACT</name>
<dbReference type="STRING" id="1184267.A11Q_521"/>
<dbReference type="HOGENOM" id="CLU_083563_0_0_7"/>
<dbReference type="eggNOG" id="COG3021">
    <property type="taxonomic scope" value="Bacteria"/>
</dbReference>
<protein>
    <recommendedName>
        <fullName evidence="3">Endonuclease/exonuclease/phosphatase domain-containing protein</fullName>
    </recommendedName>
</protein>
<dbReference type="OrthoDB" id="5291591at2"/>
<dbReference type="SUPFAM" id="SSF56219">
    <property type="entry name" value="DNase I-like"/>
    <property type="match status" value="1"/>
</dbReference>
<dbReference type="Pfam" id="PF03372">
    <property type="entry name" value="Exo_endo_phos"/>
    <property type="match status" value="1"/>
</dbReference>
<dbReference type="KEGG" id="bex:A11Q_521"/>
<dbReference type="RefSeq" id="WP_015469231.1">
    <property type="nucleotide sequence ID" value="NC_020813.1"/>
</dbReference>
<gene>
    <name evidence="4" type="ORF">A11Q_521</name>
</gene>
<sequence length="309" mass="34705">MKNTVLKSSLVVLLSFTALVAQANTSVLCNSSHNQHSFANQIQSREHSQELSVITWNAHKLADNQFLPDLATLSTDSDIILIQEAMHSNDLQNYFASQFDLSFSFHKSFCNKENQATGVMTASRYLLQSNLTLVSTDTEPFTFTPKVSGYSAVQIPEIGVVHIINTHGLNFNTGSKFKRQMTEISKFIAQLEGPVIWAGDFNTWNSDRQAHLDKNAAALGLHHLKPTNEKRNLKLDHIYVRGLELQSVELLRHIKSSDHLPLKAVFKKAPSNLFESEQLAEQFPEETIEDAIDTTDMNRLSDLHPDSDN</sequence>
<evidence type="ECO:0000256" key="1">
    <source>
        <dbReference type="SAM" id="MobiDB-lite"/>
    </source>
</evidence>
<keyword evidence="2" id="KW-0732">Signal</keyword>
<accession>M4V9N7</accession>
<dbReference type="PATRIC" id="fig|1184267.3.peg.531"/>
<feature type="chain" id="PRO_5004060063" description="Endonuclease/exonuclease/phosphatase domain-containing protein" evidence="2">
    <location>
        <begin position="24"/>
        <end position="309"/>
    </location>
</feature>
<dbReference type="Gene3D" id="3.60.10.10">
    <property type="entry name" value="Endonuclease/exonuclease/phosphatase"/>
    <property type="match status" value="1"/>
</dbReference>
<reference evidence="4 5" key="1">
    <citation type="journal article" date="2013" name="ISME J.">
        <title>By their genes ye shall know them: genomic signatures of predatory bacteria.</title>
        <authorList>
            <person name="Pasternak Z."/>
            <person name="Pietrokovski S."/>
            <person name="Rotem O."/>
            <person name="Gophna U."/>
            <person name="Lurie-Weinberger M.N."/>
            <person name="Jurkevitch E."/>
        </authorList>
    </citation>
    <scope>NUCLEOTIDE SEQUENCE [LARGE SCALE GENOMIC DNA]</scope>
    <source>
        <strain evidence="4 5">JSS</strain>
    </source>
</reference>
<dbReference type="NCBIfam" id="NF003842">
    <property type="entry name" value="PRK05421.1-4"/>
    <property type="match status" value="1"/>
</dbReference>
<keyword evidence="5" id="KW-1185">Reference proteome</keyword>
<dbReference type="InterPro" id="IPR036691">
    <property type="entry name" value="Endo/exonu/phosph_ase_sf"/>
</dbReference>